<gene>
    <name evidence="1" type="ORF">ARMOST_06287</name>
</gene>
<protein>
    <submittedName>
        <fullName evidence="1">Uncharacterized protein</fullName>
    </submittedName>
</protein>
<accession>A0A284R2N8</accession>
<name>A0A284R2N8_ARMOS</name>
<proteinExistence type="predicted"/>
<dbReference type="AlphaFoldDB" id="A0A284R2N8"/>
<evidence type="ECO:0000313" key="2">
    <source>
        <dbReference type="Proteomes" id="UP000219338"/>
    </source>
</evidence>
<keyword evidence="2" id="KW-1185">Reference proteome</keyword>
<dbReference type="EMBL" id="FUEG01000004">
    <property type="protein sequence ID" value="SJL02945.1"/>
    <property type="molecule type" value="Genomic_DNA"/>
</dbReference>
<evidence type="ECO:0000313" key="1">
    <source>
        <dbReference type="EMBL" id="SJL02945.1"/>
    </source>
</evidence>
<reference evidence="2" key="1">
    <citation type="journal article" date="2017" name="Nat. Ecol. Evol.">
        <title>Genome expansion and lineage-specific genetic innovations in the forest pathogenic fungi Armillaria.</title>
        <authorList>
            <person name="Sipos G."/>
            <person name="Prasanna A.N."/>
            <person name="Walter M.C."/>
            <person name="O'Connor E."/>
            <person name="Balint B."/>
            <person name="Krizsan K."/>
            <person name="Kiss B."/>
            <person name="Hess J."/>
            <person name="Varga T."/>
            <person name="Slot J."/>
            <person name="Riley R."/>
            <person name="Boka B."/>
            <person name="Rigling D."/>
            <person name="Barry K."/>
            <person name="Lee J."/>
            <person name="Mihaltcheva S."/>
            <person name="LaButti K."/>
            <person name="Lipzen A."/>
            <person name="Waldron R."/>
            <person name="Moloney N.M."/>
            <person name="Sperisen C."/>
            <person name="Kredics L."/>
            <person name="Vagvoelgyi C."/>
            <person name="Patrignani A."/>
            <person name="Fitzpatrick D."/>
            <person name="Nagy I."/>
            <person name="Doyle S."/>
            <person name="Anderson J.B."/>
            <person name="Grigoriev I.V."/>
            <person name="Gueldener U."/>
            <person name="Muensterkoetter M."/>
            <person name="Nagy L.G."/>
        </authorList>
    </citation>
    <scope>NUCLEOTIDE SEQUENCE [LARGE SCALE GENOMIC DNA]</scope>
    <source>
        <strain evidence="2">C18/9</strain>
    </source>
</reference>
<dbReference type="Proteomes" id="UP000219338">
    <property type="component" value="Unassembled WGS sequence"/>
</dbReference>
<sequence>MDEDAVMWIHDPTPLVTLHGPLSAKMHLHLSTLQGCSVVFAQLCSQLSDETATSGVRGYESRNDYEGCIVISTGTMQSLTVAYCWFVLSIRRTGTTAIMVDSVPFHVSSKSANYSESLSGLINADTTRRFECSSTAKCGSTKEASVAARVLEQTHFGIIIGFGQYHDGYNGVVNPTTVEVHSVKEEARMFLRLSTASLDMYGKRYSLRKNIHVLQRSVSAPGDATYIFLADGTQELHLLRTSRMNHIIIHRHHRRARTLNSAITENLERVSQEALENTSDIVHGPTTEETLAF</sequence>
<organism evidence="1 2">
    <name type="scientific">Armillaria ostoyae</name>
    <name type="common">Armillaria root rot fungus</name>
    <dbReference type="NCBI Taxonomy" id="47428"/>
    <lineage>
        <taxon>Eukaryota</taxon>
        <taxon>Fungi</taxon>
        <taxon>Dikarya</taxon>
        <taxon>Basidiomycota</taxon>
        <taxon>Agaricomycotina</taxon>
        <taxon>Agaricomycetes</taxon>
        <taxon>Agaricomycetidae</taxon>
        <taxon>Agaricales</taxon>
        <taxon>Marasmiineae</taxon>
        <taxon>Physalacriaceae</taxon>
        <taxon>Armillaria</taxon>
    </lineage>
</organism>